<feature type="compositionally biased region" description="Low complexity" evidence="1">
    <location>
        <begin position="38"/>
        <end position="52"/>
    </location>
</feature>
<proteinExistence type="predicted"/>
<feature type="transmembrane region" description="Helical" evidence="2">
    <location>
        <begin position="66"/>
        <end position="88"/>
    </location>
</feature>
<organism evidence="3 4">
    <name type="scientific">Neorhodopirellula lusitana</name>
    <dbReference type="NCBI Taxonomy" id="445327"/>
    <lineage>
        <taxon>Bacteria</taxon>
        <taxon>Pseudomonadati</taxon>
        <taxon>Planctomycetota</taxon>
        <taxon>Planctomycetia</taxon>
        <taxon>Pirellulales</taxon>
        <taxon>Pirellulaceae</taxon>
        <taxon>Neorhodopirellula</taxon>
    </lineage>
</organism>
<gene>
    <name evidence="3" type="ORF">SAMN06265222_102398</name>
</gene>
<sequence length="174" mass="18267">MPPYSHLVVRLLKTAVINTVRESQKASAASSKRTANEAAPASSNSTSGASAASRERQHNSPNYRRLAAGGLAALLLSAAAIGAMTTWMETWFGSQSTRDFVIAAMTRIGLVLGAIWLAWDSMRRPASWFPPGLAMAGVVGIVVVAAQPKLILAVVPLLGGLAVLSSVLRAFRGR</sequence>
<keyword evidence="2" id="KW-0812">Transmembrane</keyword>
<evidence type="ECO:0000313" key="4">
    <source>
        <dbReference type="Proteomes" id="UP001158067"/>
    </source>
</evidence>
<feature type="transmembrane region" description="Helical" evidence="2">
    <location>
        <begin position="100"/>
        <end position="119"/>
    </location>
</feature>
<feature type="region of interest" description="Disordered" evidence="1">
    <location>
        <begin position="26"/>
        <end position="59"/>
    </location>
</feature>
<feature type="transmembrane region" description="Helical" evidence="2">
    <location>
        <begin position="126"/>
        <end position="144"/>
    </location>
</feature>
<dbReference type="EMBL" id="FXUG01000002">
    <property type="protein sequence ID" value="SMP48228.1"/>
    <property type="molecule type" value="Genomic_DNA"/>
</dbReference>
<comment type="caution">
    <text evidence="3">The sequence shown here is derived from an EMBL/GenBank/DDBJ whole genome shotgun (WGS) entry which is preliminary data.</text>
</comment>
<accession>A0ABY1PUX9</accession>
<dbReference type="Proteomes" id="UP001158067">
    <property type="component" value="Unassembled WGS sequence"/>
</dbReference>
<evidence type="ECO:0000313" key="3">
    <source>
        <dbReference type="EMBL" id="SMP48228.1"/>
    </source>
</evidence>
<evidence type="ECO:0000256" key="2">
    <source>
        <dbReference type="SAM" id="Phobius"/>
    </source>
</evidence>
<keyword evidence="2" id="KW-1133">Transmembrane helix</keyword>
<reference evidence="3 4" key="1">
    <citation type="submission" date="2017-05" db="EMBL/GenBank/DDBJ databases">
        <authorList>
            <person name="Varghese N."/>
            <person name="Submissions S."/>
        </authorList>
    </citation>
    <scope>NUCLEOTIDE SEQUENCE [LARGE SCALE GENOMIC DNA]</scope>
    <source>
        <strain evidence="3 4">DSM 25457</strain>
    </source>
</reference>
<feature type="transmembrane region" description="Helical" evidence="2">
    <location>
        <begin position="150"/>
        <end position="171"/>
    </location>
</feature>
<name>A0ABY1PUX9_9BACT</name>
<dbReference type="RefSeq" id="WP_283431710.1">
    <property type="nucleotide sequence ID" value="NZ_FXUG01000002.1"/>
</dbReference>
<evidence type="ECO:0000256" key="1">
    <source>
        <dbReference type="SAM" id="MobiDB-lite"/>
    </source>
</evidence>
<evidence type="ECO:0008006" key="5">
    <source>
        <dbReference type="Google" id="ProtNLM"/>
    </source>
</evidence>
<keyword evidence="2" id="KW-0472">Membrane</keyword>
<keyword evidence="4" id="KW-1185">Reference proteome</keyword>
<protein>
    <recommendedName>
        <fullName evidence="5">Transmembrane protein</fullName>
    </recommendedName>
</protein>